<dbReference type="Proteomes" id="UP000292568">
    <property type="component" value="Unassembled WGS sequence"/>
</dbReference>
<dbReference type="EMBL" id="RYUH01000010">
    <property type="protein sequence ID" value="RYQ10461.1"/>
    <property type="molecule type" value="Genomic_DNA"/>
</dbReference>
<dbReference type="AlphaFoldDB" id="A0A4Q5A0F1"/>
<sequence length="344" mass="38037">MSGLEKRKASSRNGDLAMQAKDGHELDSDDMFRLRKRQSNGDEVSELKIRYTGRAVENHSIELRTFAPSLLGVADAVDRYKALCCPDSDLQIRVTSTEPGSFIVTLHLLVGAAVSIGTGMGWDNVANISNVADGILTILKIFKRRFQESGAVSPLPHEVVKETDTDVELKIGKAKLRVKRHTYEASCDGKLAHALGDAAKPATEHGYGDVVFSHGKHPDDMVDINAEVSSAMSKAVMEQAELPPEVGERLLKIDTIQMNSQKWRLTGDDGTNWWFIADTVFLNEFHDGNYVYHPGDMLQAQTEVRKCLQDGDTKVVSRRVLVVKRIISSKGSVHPIQPQFDLDI</sequence>
<organism evidence="2 3">
    <name type="scientific">Bifidobacterium pseudolongum subsp. globosum</name>
    <dbReference type="NCBI Taxonomy" id="1690"/>
    <lineage>
        <taxon>Bacteria</taxon>
        <taxon>Bacillati</taxon>
        <taxon>Actinomycetota</taxon>
        <taxon>Actinomycetes</taxon>
        <taxon>Bifidobacteriales</taxon>
        <taxon>Bifidobacteriaceae</taxon>
        <taxon>Bifidobacterium</taxon>
    </lineage>
</organism>
<evidence type="ECO:0000313" key="2">
    <source>
        <dbReference type="EMBL" id="RYQ10461.1"/>
    </source>
</evidence>
<feature type="region of interest" description="Disordered" evidence="1">
    <location>
        <begin position="1"/>
        <end position="30"/>
    </location>
</feature>
<comment type="caution">
    <text evidence="2">The sequence shown here is derived from an EMBL/GenBank/DDBJ whole genome shotgun (WGS) entry which is preliminary data.</text>
</comment>
<proteinExistence type="predicted"/>
<dbReference type="RefSeq" id="WP_129897605.1">
    <property type="nucleotide sequence ID" value="NZ_CAKOCD010000009.1"/>
</dbReference>
<reference evidence="2 3" key="1">
    <citation type="submission" date="2018-12" db="EMBL/GenBank/DDBJ databases">
        <title>Unveiling genomic diversity among members of the Bifidobacterium pseudolongum species, a widely distributed gut commensal of the animal kingdom.</title>
        <authorList>
            <person name="Lugli G.A."/>
            <person name="Duranti S."/>
            <person name="Albert K."/>
            <person name="Mancabelli L."/>
            <person name="Napoli S."/>
            <person name="Viappiani A."/>
            <person name="Anzalone R."/>
            <person name="Longhi G."/>
            <person name="Milani C."/>
            <person name="Turroni F."/>
            <person name="Alessandri G."/>
            <person name="Sela D.A."/>
            <person name="Van Sinderen D."/>
            <person name="Ventura M."/>
        </authorList>
    </citation>
    <scope>NUCLEOTIDE SEQUENCE [LARGE SCALE GENOMIC DNA]</scope>
    <source>
        <strain evidence="2 3">2093B</strain>
    </source>
</reference>
<name>A0A4Q5A0F1_9BIFI</name>
<accession>A0A4Q5A0F1</accession>
<evidence type="ECO:0000256" key="1">
    <source>
        <dbReference type="SAM" id="MobiDB-lite"/>
    </source>
</evidence>
<evidence type="ECO:0000313" key="3">
    <source>
        <dbReference type="Proteomes" id="UP000292568"/>
    </source>
</evidence>
<feature type="compositionally biased region" description="Basic and acidic residues" evidence="1">
    <location>
        <begin position="21"/>
        <end position="30"/>
    </location>
</feature>
<gene>
    <name evidence="2" type="ORF">PG2093B_1044</name>
</gene>
<protein>
    <submittedName>
        <fullName evidence="2">Uncharacterized protein</fullName>
    </submittedName>
</protein>